<name>A0A1H5FIA6_9PSED</name>
<gene>
    <name evidence="1" type="ORF">SAMN04490194_0773</name>
</gene>
<evidence type="ECO:0000313" key="1">
    <source>
        <dbReference type="EMBL" id="SEE03126.1"/>
    </source>
</evidence>
<proteinExistence type="predicted"/>
<reference evidence="1 2" key="1">
    <citation type="submission" date="2016-10" db="EMBL/GenBank/DDBJ databases">
        <authorList>
            <person name="de Groot N.N."/>
        </authorList>
    </citation>
    <scope>NUCLEOTIDE SEQUENCE [LARGE SCALE GENOMIC DNA]</scope>
    <source>
        <strain evidence="1 2">BS3662</strain>
    </source>
</reference>
<sequence length="498" mass="57014">MLLDKSFAIARSGELVIQCIEACIYQKIDKGLRLEGHGIIKINSVGSLYMEFVCLKSENFPFDFGGNDFPKDLFDPEQELFFECLTLDGEKIEANGFSLKITEFNTYRPFKFIVGFAEIYSQVPFNYPGQRKSFLCFEVNELSRVPKNKGNTTTSTLGGESWSFNQTVLKSDEFEISIIDHKEYVEVYANGDFDVDKLFQALRFYIGFTSGTLPQAYAMSKRSGSELTHYVRSIRNSIKSQSIPHPIPENILIDGVIDVKSHYDLFFNIWHVLNNHNVYFESTYSQWKRVFAAFNTESALSNLTISTSVEGILIDIFMPKLVEEARDEEYEKQKIEIIEKIKALEIDPTKRNTIIKQVAGWGNLYAAKALGMLVDKKLISTAEKKAWEKLRHAAAHPKFTPHTIERQIKEYHRVSSCINLFNKLVLNVYSYSGAQFEFGEVRQPKIVLHDLVNILGLEKQEAKNSVPMKPEIEKVEQAEPSRGVFVQKLKEIFSGLFK</sequence>
<dbReference type="AlphaFoldDB" id="A0A1H5FIA6"/>
<organism evidence="1 2">
    <name type="scientific">Pseudomonas migulae</name>
    <dbReference type="NCBI Taxonomy" id="78543"/>
    <lineage>
        <taxon>Bacteria</taxon>
        <taxon>Pseudomonadati</taxon>
        <taxon>Pseudomonadota</taxon>
        <taxon>Gammaproteobacteria</taxon>
        <taxon>Pseudomonadales</taxon>
        <taxon>Pseudomonadaceae</taxon>
        <taxon>Pseudomonas</taxon>
    </lineage>
</organism>
<dbReference type="Proteomes" id="UP000198985">
    <property type="component" value="Unassembled WGS sequence"/>
</dbReference>
<protein>
    <recommendedName>
        <fullName evidence="3">ApeA N-terminal domain-containing protein</fullName>
    </recommendedName>
</protein>
<evidence type="ECO:0000313" key="2">
    <source>
        <dbReference type="Proteomes" id="UP000198985"/>
    </source>
</evidence>
<dbReference type="RefSeq" id="WP_057005173.1">
    <property type="nucleotide sequence ID" value="NZ_FNTY01000002.1"/>
</dbReference>
<dbReference type="EMBL" id="FNTY01000002">
    <property type="protein sequence ID" value="SEE03126.1"/>
    <property type="molecule type" value="Genomic_DNA"/>
</dbReference>
<accession>A0A1H5FIA6</accession>
<evidence type="ECO:0008006" key="3">
    <source>
        <dbReference type="Google" id="ProtNLM"/>
    </source>
</evidence>